<dbReference type="OrthoDB" id="6142248at2759"/>
<dbReference type="EMBL" id="CAJVPV010038522">
    <property type="protein sequence ID" value="CAG8756824.1"/>
    <property type="molecule type" value="Genomic_DNA"/>
</dbReference>
<keyword evidence="3" id="KW-1185">Reference proteome</keyword>
<sequence>MSKNENSPSDSNWNIHIPYHAIETTSNEKRIEIFKEENLLNVCDWVVTEKIHGSNFSFQTNGKQVRCASRSKPLEETEEFFGFQTVLKKYRENLLSLWEIMNSRGLIQESNQTNAVQEEKVIIVYGELFGGKYSHPDVKPVPNAVIVQFGIEYCPQNEFMAFDIFDGKDYLEYDTMIEMLEESRLPYLKPLFRGTFDEAYNYNPEFTTTVPTILGLPPLPFQNKAEGVILKPTKTLRVKAKIRQTRVVLKIKTSDFTERVRSSKRQHKKDQKKVFPHGPLDELSEEFKCFVNFNRFANVISKHGPIVKRKDEGNDIVQYIEEEKLQEVA</sequence>
<proteinExistence type="predicted"/>
<dbReference type="Gene3D" id="3.30.470.30">
    <property type="entry name" value="DNA ligase/mRNA capping enzyme"/>
    <property type="match status" value="1"/>
</dbReference>
<dbReference type="InterPro" id="IPR021122">
    <property type="entry name" value="RNA_ligase_dom_REL/Rnl2"/>
</dbReference>
<dbReference type="Proteomes" id="UP000789342">
    <property type="component" value="Unassembled WGS sequence"/>
</dbReference>
<feature type="domain" description="RNA ligase" evidence="1">
    <location>
        <begin position="45"/>
        <end position="251"/>
    </location>
</feature>
<accession>A0A9N9NTW5</accession>
<gene>
    <name evidence="2" type="ORF">AMORRO_LOCUS15652</name>
</gene>
<dbReference type="SUPFAM" id="SSF56091">
    <property type="entry name" value="DNA ligase/mRNA capping enzyme, catalytic domain"/>
    <property type="match status" value="1"/>
</dbReference>
<dbReference type="AlphaFoldDB" id="A0A9N9NTW5"/>
<evidence type="ECO:0000259" key="1">
    <source>
        <dbReference type="Pfam" id="PF09414"/>
    </source>
</evidence>
<dbReference type="Pfam" id="PF09414">
    <property type="entry name" value="RNA_ligase"/>
    <property type="match status" value="1"/>
</dbReference>
<feature type="non-terminal residue" evidence="2">
    <location>
        <position position="329"/>
    </location>
</feature>
<evidence type="ECO:0000313" key="3">
    <source>
        <dbReference type="Proteomes" id="UP000789342"/>
    </source>
</evidence>
<organism evidence="2 3">
    <name type="scientific">Acaulospora morrowiae</name>
    <dbReference type="NCBI Taxonomy" id="94023"/>
    <lineage>
        <taxon>Eukaryota</taxon>
        <taxon>Fungi</taxon>
        <taxon>Fungi incertae sedis</taxon>
        <taxon>Mucoromycota</taxon>
        <taxon>Glomeromycotina</taxon>
        <taxon>Glomeromycetes</taxon>
        <taxon>Diversisporales</taxon>
        <taxon>Acaulosporaceae</taxon>
        <taxon>Acaulospora</taxon>
    </lineage>
</organism>
<evidence type="ECO:0000313" key="2">
    <source>
        <dbReference type="EMBL" id="CAG8756824.1"/>
    </source>
</evidence>
<protein>
    <submittedName>
        <fullName evidence="2">6393_t:CDS:1</fullName>
    </submittedName>
</protein>
<name>A0A9N9NTW5_9GLOM</name>
<dbReference type="Gene3D" id="3.30.1490.70">
    <property type="match status" value="1"/>
</dbReference>
<comment type="caution">
    <text evidence="2">The sequence shown here is derived from an EMBL/GenBank/DDBJ whole genome shotgun (WGS) entry which is preliminary data.</text>
</comment>
<reference evidence="2" key="1">
    <citation type="submission" date="2021-06" db="EMBL/GenBank/DDBJ databases">
        <authorList>
            <person name="Kallberg Y."/>
            <person name="Tangrot J."/>
            <person name="Rosling A."/>
        </authorList>
    </citation>
    <scope>NUCLEOTIDE SEQUENCE</scope>
    <source>
        <strain evidence="2">CL551</strain>
    </source>
</reference>